<organism evidence="1 2">
    <name type="scientific">Trichinella nelsoni</name>
    <dbReference type="NCBI Taxonomy" id="6336"/>
    <lineage>
        <taxon>Eukaryota</taxon>
        <taxon>Metazoa</taxon>
        <taxon>Ecdysozoa</taxon>
        <taxon>Nematoda</taxon>
        <taxon>Enoplea</taxon>
        <taxon>Dorylaimia</taxon>
        <taxon>Trichinellida</taxon>
        <taxon>Trichinellidae</taxon>
        <taxon>Trichinella</taxon>
    </lineage>
</organism>
<evidence type="ECO:0000313" key="1">
    <source>
        <dbReference type="EMBL" id="KRX11614.1"/>
    </source>
</evidence>
<dbReference type="Proteomes" id="UP000054630">
    <property type="component" value="Unassembled WGS sequence"/>
</dbReference>
<protein>
    <submittedName>
        <fullName evidence="1">Uncharacterized protein</fullName>
    </submittedName>
</protein>
<proteinExistence type="predicted"/>
<gene>
    <name evidence="1" type="ORF">T07_2265</name>
</gene>
<dbReference type="EMBL" id="JYDL01001789">
    <property type="protein sequence ID" value="KRX11614.1"/>
    <property type="molecule type" value="Genomic_DNA"/>
</dbReference>
<reference evidence="1 2" key="1">
    <citation type="submission" date="2015-01" db="EMBL/GenBank/DDBJ databases">
        <title>Evolution of Trichinella species and genotypes.</title>
        <authorList>
            <person name="Korhonen P.K."/>
            <person name="Edoardo P."/>
            <person name="Giuseppe L.R."/>
            <person name="Gasser R.B."/>
        </authorList>
    </citation>
    <scope>NUCLEOTIDE SEQUENCE [LARGE SCALE GENOMIC DNA]</scope>
    <source>
        <strain evidence="1">ISS37</strain>
    </source>
</reference>
<keyword evidence="2" id="KW-1185">Reference proteome</keyword>
<dbReference type="AlphaFoldDB" id="A0A0V0RAV6"/>
<feature type="non-terminal residue" evidence="1">
    <location>
        <position position="1"/>
    </location>
</feature>
<evidence type="ECO:0000313" key="2">
    <source>
        <dbReference type="Proteomes" id="UP000054630"/>
    </source>
</evidence>
<name>A0A0V0RAV6_9BILA</name>
<sequence>LVETRCEAELKATRIPVARNLWWLAERVFPE</sequence>
<accession>A0A0V0RAV6</accession>
<comment type="caution">
    <text evidence="1">The sequence shown here is derived from an EMBL/GenBank/DDBJ whole genome shotgun (WGS) entry which is preliminary data.</text>
</comment>